<dbReference type="InterPro" id="IPR000182">
    <property type="entry name" value="GNAT_dom"/>
</dbReference>
<gene>
    <name evidence="2" type="ORF">Afil01_45830</name>
</gene>
<evidence type="ECO:0000313" key="3">
    <source>
        <dbReference type="Proteomes" id="UP001165079"/>
    </source>
</evidence>
<dbReference type="EMBL" id="BSTX01000003">
    <property type="protein sequence ID" value="GLZ79776.1"/>
    <property type="molecule type" value="Genomic_DNA"/>
</dbReference>
<evidence type="ECO:0000313" key="2">
    <source>
        <dbReference type="EMBL" id="GLZ79776.1"/>
    </source>
</evidence>
<proteinExistence type="predicted"/>
<dbReference type="CDD" id="cd04301">
    <property type="entry name" value="NAT_SF"/>
    <property type="match status" value="1"/>
</dbReference>
<organism evidence="2 3">
    <name type="scientific">Actinorhabdospora filicis</name>
    <dbReference type="NCBI Taxonomy" id="1785913"/>
    <lineage>
        <taxon>Bacteria</taxon>
        <taxon>Bacillati</taxon>
        <taxon>Actinomycetota</taxon>
        <taxon>Actinomycetes</taxon>
        <taxon>Micromonosporales</taxon>
        <taxon>Micromonosporaceae</taxon>
        <taxon>Actinorhabdospora</taxon>
    </lineage>
</organism>
<dbReference type="PROSITE" id="PS51186">
    <property type="entry name" value="GNAT"/>
    <property type="match status" value="1"/>
</dbReference>
<protein>
    <recommendedName>
        <fullName evidence="1">N-acetyltransferase domain-containing protein</fullName>
    </recommendedName>
</protein>
<dbReference type="Pfam" id="PF13508">
    <property type="entry name" value="Acetyltransf_7"/>
    <property type="match status" value="1"/>
</dbReference>
<dbReference type="Gene3D" id="3.40.630.30">
    <property type="match status" value="1"/>
</dbReference>
<dbReference type="AlphaFoldDB" id="A0A9W6WBP4"/>
<dbReference type="RefSeq" id="WP_285664920.1">
    <property type="nucleotide sequence ID" value="NZ_BSTX01000003.1"/>
</dbReference>
<dbReference type="Proteomes" id="UP001165079">
    <property type="component" value="Unassembled WGS sequence"/>
</dbReference>
<accession>A0A9W6WBP4</accession>
<comment type="caution">
    <text evidence="2">The sequence shown here is derived from an EMBL/GenBank/DDBJ whole genome shotgun (WGS) entry which is preliminary data.</text>
</comment>
<dbReference type="SUPFAM" id="SSF55729">
    <property type="entry name" value="Acyl-CoA N-acyltransferases (Nat)"/>
    <property type="match status" value="1"/>
</dbReference>
<dbReference type="GO" id="GO:0016747">
    <property type="term" value="F:acyltransferase activity, transferring groups other than amino-acyl groups"/>
    <property type="evidence" value="ECO:0007669"/>
    <property type="project" value="InterPro"/>
</dbReference>
<sequence length="173" mass="19157">MIENLGPDVLAHGAQLREVYTEAFSGPPWGEDPTETARWWERATADVRRPGFRAVVARGERVDGFGFAWTTAAPFPRDRAYRRVLDLLGEDGVARHLVGALEVDELAVRPSAQGTGLGRRLLAELVGERPAWLLTARKAVDTVAFYDRVGWRRAPALPGQEENPVIVFLSPQD</sequence>
<feature type="domain" description="N-acetyltransferase" evidence="1">
    <location>
        <begin position="1"/>
        <end position="172"/>
    </location>
</feature>
<evidence type="ECO:0000259" key="1">
    <source>
        <dbReference type="PROSITE" id="PS51186"/>
    </source>
</evidence>
<name>A0A9W6WBP4_9ACTN</name>
<reference evidence="2" key="1">
    <citation type="submission" date="2023-03" db="EMBL/GenBank/DDBJ databases">
        <title>Actinorhabdospora filicis NBRC 111898.</title>
        <authorList>
            <person name="Ichikawa N."/>
            <person name="Sato H."/>
            <person name="Tonouchi N."/>
        </authorList>
    </citation>
    <scope>NUCLEOTIDE SEQUENCE</scope>
    <source>
        <strain evidence="2">NBRC 111898</strain>
    </source>
</reference>
<dbReference type="InterPro" id="IPR016181">
    <property type="entry name" value="Acyl_CoA_acyltransferase"/>
</dbReference>
<keyword evidence="3" id="KW-1185">Reference proteome</keyword>